<evidence type="ECO:0000313" key="4">
    <source>
        <dbReference type="Proteomes" id="UP000019243"/>
    </source>
</evidence>
<reference evidence="3 4" key="1">
    <citation type="submission" date="2012-12" db="EMBL/GenBank/DDBJ databases">
        <title>Novel taxa of Listeriaceae from agricultural environments in the United States.</title>
        <authorList>
            <person name="den Bakker H.C."/>
            <person name="Allred A."/>
            <person name="Warchocki S."/>
            <person name="Wright E.M."/>
            <person name="Burrell A."/>
            <person name="Nightingale K.K."/>
            <person name="Kephart D."/>
            <person name="Wiedmann M."/>
        </authorList>
    </citation>
    <scope>NUCLEOTIDE SEQUENCE [LARGE SCALE GENOMIC DNA]</scope>
    <source>
        <strain evidence="3 4">FSL F6-1037</strain>
    </source>
</reference>
<evidence type="ECO:0000313" key="3">
    <source>
        <dbReference type="EMBL" id="EUJ42183.1"/>
    </source>
</evidence>
<feature type="domain" description="Tyr recombinase" evidence="2">
    <location>
        <begin position="1"/>
        <end position="173"/>
    </location>
</feature>
<sequence>MVKFLALTGLRYGELVALQTNNLLENAISIDGTIHFHSTTYDSPIRTTPKTQAANRIVPLPEKANQILNKILAEIEFLKQNNHYMDKDYVFTHINGLPIDYRTFAPILKKAARDAGITKNVTSHYLRHTHVSILAELNVPVKAIMDRSGHSDASTTLEIYTHVTEQMSENLIDKLDSFDY</sequence>
<evidence type="ECO:0000259" key="2">
    <source>
        <dbReference type="PROSITE" id="PS51898"/>
    </source>
</evidence>
<dbReference type="InterPro" id="IPR011010">
    <property type="entry name" value="DNA_brk_join_enz"/>
</dbReference>
<dbReference type="InterPro" id="IPR050090">
    <property type="entry name" value="Tyrosine_recombinase_XerCD"/>
</dbReference>
<dbReference type="GO" id="GO:0006310">
    <property type="term" value="P:DNA recombination"/>
    <property type="evidence" value="ECO:0007669"/>
    <property type="project" value="UniProtKB-KW"/>
</dbReference>
<dbReference type="AlphaFoldDB" id="W7DA92"/>
<comment type="caution">
    <text evidence="3">The sequence shown here is derived from an EMBL/GenBank/DDBJ whole genome shotgun (WGS) entry which is preliminary data.</text>
</comment>
<dbReference type="InterPro" id="IPR002104">
    <property type="entry name" value="Integrase_catalytic"/>
</dbReference>
<name>W7DA92_9LIST</name>
<dbReference type="Gene3D" id="1.10.443.10">
    <property type="entry name" value="Intergrase catalytic core"/>
    <property type="match status" value="1"/>
</dbReference>
<dbReference type="RefSeq" id="WP_051456749.1">
    <property type="nucleotide sequence ID" value="NZ_AODH01000001.1"/>
</dbReference>
<keyword evidence="4" id="KW-1185">Reference proteome</keyword>
<dbReference type="GO" id="GO:0015074">
    <property type="term" value="P:DNA integration"/>
    <property type="evidence" value="ECO:0007669"/>
    <property type="project" value="InterPro"/>
</dbReference>
<dbReference type="OrthoDB" id="2432698at2"/>
<dbReference type="GO" id="GO:0003677">
    <property type="term" value="F:DNA binding"/>
    <property type="evidence" value="ECO:0007669"/>
    <property type="project" value="InterPro"/>
</dbReference>
<dbReference type="Pfam" id="PF00589">
    <property type="entry name" value="Phage_integrase"/>
    <property type="match status" value="1"/>
</dbReference>
<proteinExistence type="predicted"/>
<dbReference type="PANTHER" id="PTHR30349">
    <property type="entry name" value="PHAGE INTEGRASE-RELATED"/>
    <property type="match status" value="1"/>
</dbReference>
<dbReference type="Proteomes" id="UP000019243">
    <property type="component" value="Unassembled WGS sequence"/>
</dbReference>
<dbReference type="InterPro" id="IPR013762">
    <property type="entry name" value="Integrase-like_cat_sf"/>
</dbReference>
<evidence type="ECO:0000256" key="1">
    <source>
        <dbReference type="ARBA" id="ARBA00023172"/>
    </source>
</evidence>
<dbReference type="PROSITE" id="PS51898">
    <property type="entry name" value="TYR_RECOMBINASE"/>
    <property type="match status" value="1"/>
</dbReference>
<dbReference type="CDD" id="cd01189">
    <property type="entry name" value="INT_ICEBs1_C_like"/>
    <property type="match status" value="1"/>
</dbReference>
<dbReference type="STRING" id="1265861.BCAMP_00250"/>
<dbReference type="PANTHER" id="PTHR30349:SF64">
    <property type="entry name" value="PROPHAGE INTEGRASE INTD-RELATED"/>
    <property type="match status" value="1"/>
</dbReference>
<dbReference type="SUPFAM" id="SSF56349">
    <property type="entry name" value="DNA breaking-rejoining enzymes"/>
    <property type="match status" value="1"/>
</dbReference>
<dbReference type="EMBL" id="AODH01000001">
    <property type="protein sequence ID" value="EUJ42183.1"/>
    <property type="molecule type" value="Genomic_DNA"/>
</dbReference>
<accession>W7DA92</accession>
<protein>
    <submittedName>
        <fullName evidence="3">Integrase, superantigen-encoding pathogenicityislands SaPI</fullName>
    </submittedName>
</protein>
<organism evidence="3 4">
    <name type="scientific">Brochothrix campestris FSL F6-1037</name>
    <dbReference type="NCBI Taxonomy" id="1265861"/>
    <lineage>
        <taxon>Bacteria</taxon>
        <taxon>Bacillati</taxon>
        <taxon>Bacillota</taxon>
        <taxon>Bacilli</taxon>
        <taxon>Bacillales</taxon>
        <taxon>Listeriaceae</taxon>
        <taxon>Brochothrix</taxon>
    </lineage>
</organism>
<gene>
    <name evidence="3" type="ORF">BCAMP_00250</name>
</gene>
<keyword evidence="1" id="KW-0233">DNA recombination</keyword>
<dbReference type="PATRIC" id="fig|1265861.3.peg.46"/>